<name>A0A5P2C8S8_STRVZ</name>
<accession>A0A5P2C8S8</accession>
<dbReference type="EMBL" id="CP029192">
    <property type="protein sequence ID" value="QES38787.1"/>
    <property type="molecule type" value="Genomic_DNA"/>
</dbReference>
<organism evidence="1 2">
    <name type="scientific">Streptomyces venezuelae</name>
    <dbReference type="NCBI Taxonomy" id="54571"/>
    <lineage>
        <taxon>Bacteria</taxon>
        <taxon>Bacillati</taxon>
        <taxon>Actinomycetota</taxon>
        <taxon>Actinomycetes</taxon>
        <taxon>Kitasatosporales</taxon>
        <taxon>Streptomycetaceae</taxon>
        <taxon>Streptomyces</taxon>
    </lineage>
</organism>
<dbReference type="OrthoDB" id="5193742at2"/>
<reference evidence="1 2" key="1">
    <citation type="submission" date="2018-05" db="EMBL/GenBank/DDBJ databases">
        <title>Streptomyces venezuelae.</title>
        <authorList>
            <person name="Kim W."/>
            <person name="Lee N."/>
            <person name="Cho B.-K."/>
        </authorList>
    </citation>
    <scope>NUCLEOTIDE SEQUENCE [LARGE SCALE GENOMIC DNA]</scope>
    <source>
        <strain evidence="1 2">ATCC 14584</strain>
    </source>
</reference>
<dbReference type="Proteomes" id="UP000322927">
    <property type="component" value="Chromosome"/>
</dbReference>
<evidence type="ECO:0000313" key="1">
    <source>
        <dbReference type="EMBL" id="QES38787.1"/>
    </source>
</evidence>
<dbReference type="AlphaFoldDB" id="A0A5P2C8S8"/>
<gene>
    <name evidence="1" type="ORF">DEJ48_04205</name>
</gene>
<protein>
    <submittedName>
        <fullName evidence="1">Uncharacterized protein</fullName>
    </submittedName>
</protein>
<evidence type="ECO:0000313" key="2">
    <source>
        <dbReference type="Proteomes" id="UP000322927"/>
    </source>
</evidence>
<proteinExistence type="predicted"/>
<sequence length="126" mass="13237">MTLLGCALVGCGAGIDAREDAASRAAARFEASLRAPDAARGCAALAPGTFDELERSAEQPCAKALPDAEIPLSTGVRHVDVYGRQARVVTDRDTLFLSSFPDGWKVTAAGCTPRPEKPYQCQIKGS</sequence>